<dbReference type="GO" id="GO:0004298">
    <property type="term" value="F:threonine-type endopeptidase activity"/>
    <property type="evidence" value="ECO:0007669"/>
    <property type="project" value="InterPro"/>
</dbReference>
<feature type="non-terminal residue" evidence="7">
    <location>
        <position position="1"/>
    </location>
</feature>
<dbReference type="Pfam" id="PF00227">
    <property type="entry name" value="Proteasome"/>
    <property type="match status" value="1"/>
</dbReference>
<sequence length="189" mass="20526">VPWQGYLEMKTDIKSTTVIGVRHKRKVAMAGDGQVTFGDMAFKQKAVKVREFDTDKGGVLGGFAGAAADALTLFEKFEQKLEQYDGDLKRTVVELAKEWRTDKILRQLEAMLVVMDKHYSFIISGDGNVIEPDGPVVAIGSGGGFAQAAATAFLQTGKYTAKQTAEKSLKIAADLCIYTNDAITVLEIV</sequence>
<comment type="subcellular location">
    <subcellularLocation>
        <location evidence="1">Cytoplasm</location>
    </subcellularLocation>
</comment>
<dbReference type="InterPro" id="IPR023333">
    <property type="entry name" value="Proteasome_suB-type"/>
</dbReference>
<evidence type="ECO:0000313" key="7">
    <source>
        <dbReference type="EMBL" id="SUZ54138.1"/>
    </source>
</evidence>
<evidence type="ECO:0000256" key="4">
    <source>
        <dbReference type="ARBA" id="ARBA00022670"/>
    </source>
</evidence>
<protein>
    <recommendedName>
        <fullName evidence="8">HslU--HslV peptidase</fullName>
    </recommendedName>
</protein>
<proteinExistence type="inferred from homology"/>
<dbReference type="AlphaFoldDB" id="A0A381NJV9"/>
<dbReference type="PROSITE" id="PS51476">
    <property type="entry name" value="PROTEASOME_BETA_2"/>
    <property type="match status" value="1"/>
</dbReference>
<organism evidence="7">
    <name type="scientific">marine metagenome</name>
    <dbReference type="NCBI Taxonomy" id="408172"/>
    <lineage>
        <taxon>unclassified sequences</taxon>
        <taxon>metagenomes</taxon>
        <taxon>ecological metagenomes</taxon>
    </lineage>
</organism>
<keyword evidence="3" id="KW-0963">Cytoplasm</keyword>
<dbReference type="GO" id="GO:0046872">
    <property type="term" value="F:metal ion binding"/>
    <property type="evidence" value="ECO:0007669"/>
    <property type="project" value="UniProtKB-KW"/>
</dbReference>
<evidence type="ECO:0000256" key="2">
    <source>
        <dbReference type="ARBA" id="ARBA00006053"/>
    </source>
</evidence>
<dbReference type="GO" id="GO:0009376">
    <property type="term" value="C:HslUV protease complex"/>
    <property type="evidence" value="ECO:0007669"/>
    <property type="project" value="InterPro"/>
</dbReference>
<dbReference type="SUPFAM" id="SSF56235">
    <property type="entry name" value="N-terminal nucleophile aminohydrolases (Ntn hydrolases)"/>
    <property type="match status" value="1"/>
</dbReference>
<keyword evidence="5" id="KW-0479">Metal-binding</keyword>
<evidence type="ECO:0008006" key="8">
    <source>
        <dbReference type="Google" id="ProtNLM"/>
    </source>
</evidence>
<dbReference type="PANTHER" id="PTHR32194">
    <property type="entry name" value="METALLOPROTEASE TLDD"/>
    <property type="match status" value="1"/>
</dbReference>
<dbReference type="InterPro" id="IPR001353">
    <property type="entry name" value="Proteasome_sua/b"/>
</dbReference>
<dbReference type="InterPro" id="IPR022281">
    <property type="entry name" value="ATP-dep_Prtase_HsIV_su"/>
</dbReference>
<gene>
    <name evidence="7" type="ORF">METZ01_LOCUS6992</name>
</gene>
<evidence type="ECO:0000256" key="6">
    <source>
        <dbReference type="ARBA" id="ARBA00022801"/>
    </source>
</evidence>
<evidence type="ECO:0000256" key="1">
    <source>
        <dbReference type="ARBA" id="ARBA00004496"/>
    </source>
</evidence>
<comment type="similarity">
    <text evidence="2">Belongs to the peptidase T1B family. HslV subfamily.</text>
</comment>
<dbReference type="GO" id="GO:0051603">
    <property type="term" value="P:proteolysis involved in protein catabolic process"/>
    <property type="evidence" value="ECO:0007669"/>
    <property type="project" value="InterPro"/>
</dbReference>
<dbReference type="InterPro" id="IPR029055">
    <property type="entry name" value="Ntn_hydrolases_N"/>
</dbReference>
<name>A0A381NJV9_9ZZZZ</name>
<dbReference type="Gene3D" id="3.60.20.10">
    <property type="entry name" value="Glutamine Phosphoribosylpyrophosphate, subunit 1, domain 1"/>
    <property type="match status" value="1"/>
</dbReference>
<accession>A0A381NJV9</accession>
<keyword evidence="6" id="KW-0378">Hydrolase</keyword>
<evidence type="ECO:0000256" key="5">
    <source>
        <dbReference type="ARBA" id="ARBA00022723"/>
    </source>
</evidence>
<dbReference type="PANTHER" id="PTHR32194:SF0">
    <property type="entry name" value="ATP-DEPENDENT PROTEASE SUBUNIT HSLV"/>
    <property type="match status" value="1"/>
</dbReference>
<dbReference type="NCBIfam" id="TIGR03692">
    <property type="entry name" value="ATP_dep_HslV"/>
    <property type="match status" value="1"/>
</dbReference>
<reference evidence="7" key="1">
    <citation type="submission" date="2018-05" db="EMBL/GenBank/DDBJ databases">
        <authorList>
            <person name="Lanie J.A."/>
            <person name="Ng W.-L."/>
            <person name="Kazmierczak K.M."/>
            <person name="Andrzejewski T.M."/>
            <person name="Davidsen T.M."/>
            <person name="Wayne K.J."/>
            <person name="Tettelin H."/>
            <person name="Glass J.I."/>
            <person name="Rusch D."/>
            <person name="Podicherti R."/>
            <person name="Tsui H.-C.T."/>
            <person name="Winkler M.E."/>
        </authorList>
    </citation>
    <scope>NUCLEOTIDE SEQUENCE</scope>
</reference>
<keyword evidence="4" id="KW-0645">Protease</keyword>
<evidence type="ECO:0000256" key="3">
    <source>
        <dbReference type="ARBA" id="ARBA00022490"/>
    </source>
</evidence>
<dbReference type="NCBIfam" id="NF003964">
    <property type="entry name" value="PRK05456.1"/>
    <property type="match status" value="1"/>
</dbReference>
<dbReference type="GO" id="GO:0005839">
    <property type="term" value="C:proteasome core complex"/>
    <property type="evidence" value="ECO:0007669"/>
    <property type="project" value="InterPro"/>
</dbReference>
<dbReference type="EMBL" id="UINC01000370">
    <property type="protein sequence ID" value="SUZ54138.1"/>
    <property type="molecule type" value="Genomic_DNA"/>
</dbReference>